<dbReference type="GeneID" id="36832274"/>
<sequence length="284" mass="32232">MKRMPAVAGSFYESDPQELKNRIEWSFNHPVGPGKIPEIPKDKNKRDNLFFIVPHAGYIYSGPVAAHSYYYLVSEGKPDIVIILGPNHTGYGSYVSVWPEGEWETPLGDVRVNKDIVMELVKYSQVVDIDEKAHLYEHSIEVQIPFLQYFFDSNFEIVPIVVGLQTPEIAEYLANGIYKILDNHKDKDIVILSSSDMNHYDPYDVTYKKDQMAIDKIVQLDYKGLYEVVEDKDVTMCGYAPVMVSMILARKFNKKPYILKHATSGDTSGSKDSVVGYLAARFGN</sequence>
<dbReference type="RefSeq" id="WP_110270582.1">
    <property type="nucleotide sequence ID" value="NZ_CP029289.2"/>
</dbReference>
<gene>
    <name evidence="3" type="primary">amrB</name>
    <name evidence="3" type="ORF">DFR85_08920</name>
</gene>
<evidence type="ECO:0000256" key="2">
    <source>
        <dbReference type="HAMAP-Rule" id="MF_00055"/>
    </source>
</evidence>
<dbReference type="Gene3D" id="3.40.830.10">
    <property type="entry name" value="LigB-like"/>
    <property type="match status" value="1"/>
</dbReference>
<dbReference type="EMBL" id="CP029289">
    <property type="protein sequence ID" value="AWR94701.1"/>
    <property type="molecule type" value="Genomic_DNA"/>
</dbReference>
<dbReference type="PANTHER" id="PTHR11060">
    <property type="entry name" value="PROTEIN MEMO1"/>
    <property type="match status" value="1"/>
</dbReference>
<proteinExistence type="inferred from homology"/>
<comment type="similarity">
    <text evidence="1 2">Belongs to the MEMO1 family.</text>
</comment>
<dbReference type="KEGG" id="abri:DFR85_08920"/>
<dbReference type="InterPro" id="IPR002737">
    <property type="entry name" value="MEMO1_fam"/>
</dbReference>
<evidence type="ECO:0000313" key="4">
    <source>
        <dbReference type="Proteomes" id="UP000248044"/>
    </source>
</evidence>
<dbReference type="HAMAP" id="MF_00055">
    <property type="entry name" value="MEMO1"/>
    <property type="match status" value="1"/>
</dbReference>
<reference evidence="3 4" key="1">
    <citation type="submission" date="2018-05" db="EMBL/GenBank/DDBJ databases">
        <title>Complete Genome Sequences of Extremely Thermoacidophilic, Metal-Mobilizing Type-Strain Members of the Archaeal Family Sulfolobaceae: Acidianus brierleyi DSM-1651T, Acidianus sulfidivorans DSM-18786T, Metallosphaera hakonensis DSM-7519T, and Metallosphaera prunae DSM-10039T.</title>
        <authorList>
            <person name="Counts J.A."/>
            <person name="Kelly R.M."/>
        </authorList>
    </citation>
    <scope>NUCLEOTIDE SEQUENCE [LARGE SCALE GENOMIC DNA]</scope>
    <source>
        <strain evidence="3 4">DSM 1651</strain>
    </source>
</reference>
<evidence type="ECO:0000313" key="3">
    <source>
        <dbReference type="EMBL" id="AWR94701.1"/>
    </source>
</evidence>
<evidence type="ECO:0000256" key="1">
    <source>
        <dbReference type="ARBA" id="ARBA00006315"/>
    </source>
</evidence>
<dbReference type="NCBIfam" id="TIGR04336">
    <property type="entry name" value="AmmeMemoSam_B"/>
    <property type="match status" value="1"/>
</dbReference>
<dbReference type="Pfam" id="PF01875">
    <property type="entry name" value="Memo"/>
    <property type="match status" value="1"/>
</dbReference>
<dbReference type="PANTHER" id="PTHR11060:SF0">
    <property type="entry name" value="PROTEIN MEMO1"/>
    <property type="match status" value="1"/>
</dbReference>
<protein>
    <recommendedName>
        <fullName evidence="2">MEMO1 family protein DFR85_08920</fullName>
    </recommendedName>
</protein>
<dbReference type="CDD" id="cd07361">
    <property type="entry name" value="MEMO_like"/>
    <property type="match status" value="1"/>
</dbReference>
<organism evidence="3 4">
    <name type="scientific">Acidianus brierleyi</name>
    <dbReference type="NCBI Taxonomy" id="41673"/>
    <lineage>
        <taxon>Archaea</taxon>
        <taxon>Thermoproteota</taxon>
        <taxon>Thermoprotei</taxon>
        <taxon>Sulfolobales</taxon>
        <taxon>Sulfolobaceae</taxon>
        <taxon>Acidianus</taxon>
    </lineage>
</organism>
<keyword evidence="4" id="KW-1185">Reference proteome</keyword>
<dbReference type="OrthoDB" id="372162at2157"/>
<dbReference type="AlphaFoldDB" id="A0A2U9IF87"/>
<accession>A0A2U9IF87</accession>
<name>A0A2U9IF87_9CREN</name>
<dbReference type="Proteomes" id="UP000248044">
    <property type="component" value="Chromosome"/>
</dbReference>